<evidence type="ECO:0000256" key="1">
    <source>
        <dbReference type="SAM" id="MobiDB-lite"/>
    </source>
</evidence>
<proteinExistence type="predicted"/>
<feature type="non-terminal residue" evidence="2">
    <location>
        <position position="1"/>
    </location>
</feature>
<dbReference type="EMBL" id="CAJOBC010128203">
    <property type="protein sequence ID" value="CAF4602794.1"/>
    <property type="molecule type" value="Genomic_DNA"/>
</dbReference>
<sequence length="138" mass="15595">EKKNGMNTKLKKLYIQNKVHCITSDGANNMTRALKDVDGIWMKNKKNEVEINNNEEDGNNATEAVDDEANDGDNQVINDQQNHMDLDLDNNSEEFELNNDNSNESSSDEEMELDIITNNNADDEEINPLGTGDVLKRH</sequence>
<gene>
    <name evidence="2" type="ORF">SRO942_LOCUS48923</name>
</gene>
<comment type="caution">
    <text evidence="2">The sequence shown here is derived from an EMBL/GenBank/DDBJ whole genome shotgun (WGS) entry which is preliminary data.</text>
</comment>
<evidence type="ECO:0000313" key="3">
    <source>
        <dbReference type="Proteomes" id="UP000681722"/>
    </source>
</evidence>
<accession>A0A8S2Z687</accession>
<organism evidence="2 3">
    <name type="scientific">Didymodactylos carnosus</name>
    <dbReference type="NCBI Taxonomy" id="1234261"/>
    <lineage>
        <taxon>Eukaryota</taxon>
        <taxon>Metazoa</taxon>
        <taxon>Spiralia</taxon>
        <taxon>Gnathifera</taxon>
        <taxon>Rotifera</taxon>
        <taxon>Eurotatoria</taxon>
        <taxon>Bdelloidea</taxon>
        <taxon>Philodinida</taxon>
        <taxon>Philodinidae</taxon>
        <taxon>Didymodactylos</taxon>
    </lineage>
</organism>
<dbReference type="Proteomes" id="UP000681722">
    <property type="component" value="Unassembled WGS sequence"/>
</dbReference>
<dbReference type="AlphaFoldDB" id="A0A8S2Z687"/>
<evidence type="ECO:0000313" key="2">
    <source>
        <dbReference type="EMBL" id="CAF4602794.1"/>
    </source>
</evidence>
<protein>
    <submittedName>
        <fullName evidence="2">Uncharacterized protein</fullName>
    </submittedName>
</protein>
<feature type="compositionally biased region" description="Acidic residues" evidence="1">
    <location>
        <begin position="53"/>
        <end position="71"/>
    </location>
</feature>
<feature type="region of interest" description="Disordered" evidence="1">
    <location>
        <begin position="49"/>
        <end position="77"/>
    </location>
</feature>
<reference evidence="2" key="1">
    <citation type="submission" date="2021-02" db="EMBL/GenBank/DDBJ databases">
        <authorList>
            <person name="Nowell W R."/>
        </authorList>
    </citation>
    <scope>NUCLEOTIDE SEQUENCE</scope>
</reference>
<name>A0A8S2Z687_9BILA</name>
<feature type="region of interest" description="Disordered" evidence="1">
    <location>
        <begin position="89"/>
        <end position="138"/>
    </location>
</feature>